<dbReference type="SUPFAM" id="SSF53850">
    <property type="entry name" value="Periplasmic binding protein-like II"/>
    <property type="match status" value="1"/>
</dbReference>
<dbReference type="PANTHER" id="PTHR30537">
    <property type="entry name" value="HTH-TYPE TRANSCRIPTIONAL REGULATOR"/>
    <property type="match status" value="1"/>
</dbReference>
<keyword evidence="2" id="KW-0805">Transcription regulation</keyword>
<evidence type="ECO:0000256" key="3">
    <source>
        <dbReference type="ARBA" id="ARBA00023125"/>
    </source>
</evidence>
<dbReference type="FunFam" id="1.10.10.10:FF:000001">
    <property type="entry name" value="LysR family transcriptional regulator"/>
    <property type="match status" value="1"/>
</dbReference>
<proteinExistence type="inferred from homology"/>
<dbReference type="InterPro" id="IPR058163">
    <property type="entry name" value="LysR-type_TF_proteobact-type"/>
</dbReference>
<keyword evidence="3" id="KW-0238">DNA-binding</keyword>
<dbReference type="PANTHER" id="PTHR30537:SF5">
    <property type="entry name" value="HTH-TYPE TRANSCRIPTIONAL ACTIVATOR TTDR-RELATED"/>
    <property type="match status" value="1"/>
</dbReference>
<evidence type="ECO:0000256" key="4">
    <source>
        <dbReference type="ARBA" id="ARBA00023163"/>
    </source>
</evidence>
<keyword evidence="4" id="KW-0804">Transcription</keyword>
<dbReference type="GO" id="GO:0006351">
    <property type="term" value="P:DNA-templated transcription"/>
    <property type="evidence" value="ECO:0007669"/>
    <property type="project" value="TreeGrafter"/>
</dbReference>
<evidence type="ECO:0000259" key="6">
    <source>
        <dbReference type="PROSITE" id="PS50931"/>
    </source>
</evidence>
<feature type="region of interest" description="Disordered" evidence="5">
    <location>
        <begin position="372"/>
        <end position="415"/>
    </location>
</feature>
<dbReference type="Gene3D" id="1.10.10.10">
    <property type="entry name" value="Winged helix-like DNA-binding domain superfamily/Winged helix DNA-binding domain"/>
    <property type="match status" value="1"/>
</dbReference>
<dbReference type="CDD" id="cd08422">
    <property type="entry name" value="PBP2_CrgA_like"/>
    <property type="match status" value="1"/>
</dbReference>
<dbReference type="Pfam" id="PF03466">
    <property type="entry name" value="LysR_substrate"/>
    <property type="match status" value="1"/>
</dbReference>
<dbReference type="PROSITE" id="PS50931">
    <property type="entry name" value="HTH_LYSR"/>
    <property type="match status" value="1"/>
</dbReference>
<organism evidence="7">
    <name type="scientific">Roseomonas mucosa</name>
    <dbReference type="NCBI Taxonomy" id="207340"/>
    <lineage>
        <taxon>Bacteria</taxon>
        <taxon>Pseudomonadati</taxon>
        <taxon>Pseudomonadota</taxon>
        <taxon>Alphaproteobacteria</taxon>
        <taxon>Acetobacterales</taxon>
        <taxon>Roseomonadaceae</taxon>
        <taxon>Roseomonas</taxon>
    </lineage>
</organism>
<dbReference type="InterPro" id="IPR000847">
    <property type="entry name" value="LysR_HTH_N"/>
</dbReference>
<reference evidence="7" key="1">
    <citation type="submission" date="2017-12" db="EMBL/GenBank/DDBJ databases">
        <authorList>
            <person name="Martens C."/>
            <person name="Dahlstrom E."/>
            <person name="Barbian K."/>
            <person name="Sykora L."/>
            <person name="Ricklefs S."/>
            <person name="Bruno D."/>
            <person name="Anzick I."/>
            <person name="Myles I."/>
            <person name="Datta S.K."/>
        </authorList>
    </citation>
    <scope>NUCLEOTIDE SEQUENCE</scope>
    <source>
        <strain evidence="7">AD2</strain>
        <plasmid evidence="7">p1-AD2</plasmid>
    </source>
</reference>
<dbReference type="EMBL" id="CP025188">
    <property type="protein sequence ID" value="AWV20571.1"/>
    <property type="molecule type" value="Genomic_DNA"/>
</dbReference>
<dbReference type="GO" id="GO:0003700">
    <property type="term" value="F:DNA-binding transcription factor activity"/>
    <property type="evidence" value="ECO:0007669"/>
    <property type="project" value="InterPro"/>
</dbReference>
<name>A0A4Y1MRG6_9PROT</name>
<dbReference type="GO" id="GO:0043565">
    <property type="term" value="F:sequence-specific DNA binding"/>
    <property type="evidence" value="ECO:0007669"/>
    <property type="project" value="TreeGrafter"/>
</dbReference>
<dbReference type="Gene3D" id="3.40.190.290">
    <property type="match status" value="1"/>
</dbReference>
<evidence type="ECO:0000313" key="7">
    <source>
        <dbReference type="EMBL" id="AWV20571.1"/>
    </source>
</evidence>
<sequence length="415" mass="44058">MIDLNDLRVFERVAALRSFSAAARALGLPKSSVTRSVQRLEARLAMPLMQRTTREVTLTEAGLALSERCKALLGQVDDAVEHVSSLGAEPRGHLRVSAGIGFGINVLADLLPRFALRYPKITILLDLSSQTVDLINDRIDVAIRMGPLPDSSVVARRLGVLHRYLCASPDYLARRGIPEVIADLRPRFALLKGSCGFGEEHEVVGQDTQDEFASLSLMSSGGECGAEATFVLAEATLDVPALVVEHARKALPEGSPVGRLRPAPAGVAAVQGDDAPADAEFLAAEAVVVLGIVAGIGQHRAKGHDARGLSHGGGEVRRVLARADACHGANDQVRVDVEHRGQLGPGTLSMTQAFALAATLAEVLADMARFQPRGVDRRQRRGVDQAGSPGPPEDDHLGVVEDPPFSASGRRRRAA</sequence>
<evidence type="ECO:0000256" key="1">
    <source>
        <dbReference type="ARBA" id="ARBA00009437"/>
    </source>
</evidence>
<evidence type="ECO:0000256" key="2">
    <source>
        <dbReference type="ARBA" id="ARBA00023015"/>
    </source>
</evidence>
<dbReference type="SUPFAM" id="SSF46785">
    <property type="entry name" value="Winged helix' DNA-binding domain"/>
    <property type="match status" value="1"/>
</dbReference>
<feature type="domain" description="HTH lysR-type" evidence="6">
    <location>
        <begin position="2"/>
        <end position="59"/>
    </location>
</feature>
<dbReference type="InterPro" id="IPR036388">
    <property type="entry name" value="WH-like_DNA-bd_sf"/>
</dbReference>
<dbReference type="AlphaFoldDB" id="A0A4Y1MRG6"/>
<accession>A0A4Y1MRG6</accession>
<geneLocation type="plasmid" evidence="7">
    <name>p1-AD2</name>
</geneLocation>
<comment type="similarity">
    <text evidence="1">Belongs to the LysR transcriptional regulatory family.</text>
</comment>
<dbReference type="Pfam" id="PF00126">
    <property type="entry name" value="HTH_1"/>
    <property type="match status" value="1"/>
</dbReference>
<dbReference type="InterPro" id="IPR005119">
    <property type="entry name" value="LysR_subst-bd"/>
</dbReference>
<evidence type="ECO:0000256" key="5">
    <source>
        <dbReference type="SAM" id="MobiDB-lite"/>
    </source>
</evidence>
<keyword evidence="7" id="KW-0614">Plasmid</keyword>
<dbReference type="InterPro" id="IPR036390">
    <property type="entry name" value="WH_DNA-bd_sf"/>
</dbReference>
<protein>
    <submittedName>
        <fullName evidence="7">Transcriptional regulator, LysR family</fullName>
    </submittedName>
</protein>
<feature type="compositionally biased region" description="Basic and acidic residues" evidence="5">
    <location>
        <begin position="374"/>
        <end position="383"/>
    </location>
</feature>
<gene>
    <name evidence="7" type="ORF">RADP37_02385a</name>
</gene>